<evidence type="ECO:0000313" key="2">
    <source>
        <dbReference type="Proteomes" id="UP000053660"/>
    </source>
</evidence>
<dbReference type="AlphaFoldDB" id="A0A0B1TBX3"/>
<sequence>SSFQVVSLEQSGSVTLWAVLRDSYGGPGVSPESQLSLQLLALIHPDPFVLRSSSEPTPLIANCMVTRADPQMFLIGGYSVKVAAYK</sequence>
<name>A0A0B1TBX3_OESDE</name>
<keyword evidence="2" id="KW-1185">Reference proteome</keyword>
<gene>
    <name evidence="1" type="ORF">OESDEN_05010</name>
</gene>
<reference evidence="1 2" key="1">
    <citation type="submission" date="2014-03" db="EMBL/GenBank/DDBJ databases">
        <title>Draft genome of the hookworm Oesophagostomum dentatum.</title>
        <authorList>
            <person name="Mitreva M."/>
        </authorList>
    </citation>
    <scope>NUCLEOTIDE SEQUENCE [LARGE SCALE GENOMIC DNA]</scope>
    <source>
        <strain evidence="1 2">OD-Hann</strain>
    </source>
</reference>
<feature type="non-terminal residue" evidence="1">
    <location>
        <position position="1"/>
    </location>
</feature>
<dbReference type="EMBL" id="KN550099">
    <property type="protein sequence ID" value="KHJ95048.1"/>
    <property type="molecule type" value="Genomic_DNA"/>
</dbReference>
<proteinExistence type="predicted"/>
<evidence type="ECO:0000313" key="1">
    <source>
        <dbReference type="EMBL" id="KHJ95048.1"/>
    </source>
</evidence>
<organism evidence="1 2">
    <name type="scientific">Oesophagostomum dentatum</name>
    <name type="common">Nodular worm</name>
    <dbReference type="NCBI Taxonomy" id="61180"/>
    <lineage>
        <taxon>Eukaryota</taxon>
        <taxon>Metazoa</taxon>
        <taxon>Ecdysozoa</taxon>
        <taxon>Nematoda</taxon>
        <taxon>Chromadorea</taxon>
        <taxon>Rhabditida</taxon>
        <taxon>Rhabditina</taxon>
        <taxon>Rhabditomorpha</taxon>
        <taxon>Strongyloidea</taxon>
        <taxon>Strongylidae</taxon>
        <taxon>Oesophagostomum</taxon>
    </lineage>
</organism>
<protein>
    <submittedName>
        <fullName evidence="1">Uncharacterized protein</fullName>
    </submittedName>
</protein>
<dbReference type="Proteomes" id="UP000053660">
    <property type="component" value="Unassembled WGS sequence"/>
</dbReference>
<accession>A0A0B1TBX3</accession>
<dbReference type="OrthoDB" id="5847969at2759"/>